<sequence length="656" mass="78266">MNEDHKFYFQLFSIRDVDVLQIWKQLATKKKIKTKDVKKFLDVIMLNQEDLCKREIIRGFFEEMLRQNLFECKVYSFGSTTSGLSLYDSDIDFHVRLYLPNGKIRRLNKQESKAPLMEMRKIFRSKLNHYFSTLFIDASCPIIKLNSNRNRINRKMFTCDLNVTNPFGIYNSIFLSFLCEFCPKFQMVAVLLRLWAKCNDLICFSSMNSYTFTMLVLFFFQNEKILLPFEQLGINFSDYFFETDPDTFKQLIRDKCKALVCETELSIFDLLRRFFVFYAKFDYYQFVISTRLGRPIRKNEFIDIIVDGGYDFTMNNTLCVEDPFELERNISKNIKFIKIIQFVQQCEELRKKDNNYFRDGQNFFKFITKKRFNEYRTPALINPCLCCIKSVLESNNENFFYNFMVYYGENIIQKFREFHLNEKNFSNADIKGQVIEMNEHFESFKEFLLQNLLKQFEKPIYITDLTIETTKRIKKNNASKSRRMAKNLNPILPGPSNRLSSQSNEIPMELDNDQSEILNDNKKKQVQNFDQNIPGPSNRLPIEDDEIHMEFDDDQPNTCWKKTQDHDKNFELITERFRTSLVLMQCGENFGYFSLLGSPYNTSRLVTFIQKKICSCRPQQRQRKRFEDNNSKQKMKNKKQPLPSSEKNKQTNKQMI</sequence>
<keyword evidence="6" id="KW-1185">Reference proteome</keyword>
<dbReference type="InterPro" id="IPR043519">
    <property type="entry name" value="NT_sf"/>
</dbReference>
<evidence type="ECO:0000256" key="3">
    <source>
        <dbReference type="ARBA" id="ARBA00022679"/>
    </source>
</evidence>
<gene>
    <name evidence="7" type="primary">LOC113791282</name>
</gene>
<keyword evidence="3" id="KW-0808">Transferase</keyword>
<name>A0A6P6XV64_DERPT</name>
<reference evidence="7" key="1">
    <citation type="submission" date="2025-08" db="UniProtKB">
        <authorList>
            <consortium name="RefSeq"/>
        </authorList>
    </citation>
    <scope>IDENTIFICATION</scope>
    <source>
        <strain evidence="7">Airmid</strain>
    </source>
</reference>
<dbReference type="CDD" id="cd05402">
    <property type="entry name" value="NT_PAP_TUTase"/>
    <property type="match status" value="1"/>
</dbReference>
<dbReference type="Pfam" id="PF03828">
    <property type="entry name" value="PAP_assoc"/>
    <property type="match status" value="1"/>
</dbReference>
<dbReference type="OrthoDB" id="6511711at2759"/>
<dbReference type="OMA" id="NFGPWKT"/>
<dbReference type="PANTHER" id="PTHR12271:SF66">
    <property type="entry name" value="TERMINAL URIDYLYLTRANSFERASE TAILOR"/>
    <property type="match status" value="1"/>
</dbReference>
<evidence type="ECO:0000256" key="4">
    <source>
        <dbReference type="ARBA" id="ARBA00022723"/>
    </source>
</evidence>
<evidence type="ECO:0000313" key="7">
    <source>
        <dbReference type="RefSeq" id="XP_027196838.1"/>
    </source>
</evidence>
<dbReference type="Gene3D" id="1.10.1410.10">
    <property type="match status" value="1"/>
</dbReference>
<dbReference type="GO" id="GO:0050265">
    <property type="term" value="F:RNA uridylyltransferase activity"/>
    <property type="evidence" value="ECO:0007669"/>
    <property type="project" value="TreeGrafter"/>
</dbReference>
<dbReference type="Pfam" id="PF22600">
    <property type="entry name" value="MTPAP-like_central"/>
    <property type="match status" value="1"/>
</dbReference>
<keyword evidence="4" id="KW-0479">Metal-binding</keyword>
<evidence type="ECO:0000256" key="5">
    <source>
        <dbReference type="ARBA" id="ARBA00022842"/>
    </source>
</evidence>
<evidence type="ECO:0000313" key="6">
    <source>
        <dbReference type="Proteomes" id="UP000515146"/>
    </source>
</evidence>
<keyword evidence="5" id="KW-0460">Magnesium</keyword>
<dbReference type="RefSeq" id="XP_027196838.1">
    <property type="nucleotide sequence ID" value="XM_027341037.1"/>
</dbReference>
<dbReference type="GO" id="GO:1990817">
    <property type="term" value="F:poly(A) RNA polymerase activity"/>
    <property type="evidence" value="ECO:0007669"/>
    <property type="project" value="UniProtKB-ARBA"/>
</dbReference>
<dbReference type="Proteomes" id="UP000515146">
    <property type="component" value="Unplaced"/>
</dbReference>
<dbReference type="Gene3D" id="3.30.460.10">
    <property type="entry name" value="Beta Polymerase, domain 2"/>
    <property type="match status" value="1"/>
</dbReference>
<dbReference type="GO" id="GO:0046872">
    <property type="term" value="F:metal ion binding"/>
    <property type="evidence" value="ECO:0007669"/>
    <property type="project" value="UniProtKB-KW"/>
</dbReference>
<dbReference type="GeneID" id="113791282"/>
<comment type="cofactor">
    <cofactor evidence="1">
        <name>Mn(2+)</name>
        <dbReference type="ChEBI" id="CHEBI:29035"/>
    </cofactor>
</comment>
<dbReference type="GO" id="GO:0031123">
    <property type="term" value="P:RNA 3'-end processing"/>
    <property type="evidence" value="ECO:0007669"/>
    <property type="project" value="TreeGrafter"/>
</dbReference>
<organism evidence="6 7">
    <name type="scientific">Dermatophagoides pteronyssinus</name>
    <name type="common">European house dust mite</name>
    <dbReference type="NCBI Taxonomy" id="6956"/>
    <lineage>
        <taxon>Eukaryota</taxon>
        <taxon>Metazoa</taxon>
        <taxon>Ecdysozoa</taxon>
        <taxon>Arthropoda</taxon>
        <taxon>Chelicerata</taxon>
        <taxon>Arachnida</taxon>
        <taxon>Acari</taxon>
        <taxon>Acariformes</taxon>
        <taxon>Sarcoptiformes</taxon>
        <taxon>Astigmata</taxon>
        <taxon>Psoroptidia</taxon>
        <taxon>Analgoidea</taxon>
        <taxon>Pyroglyphidae</taxon>
        <taxon>Dermatophagoidinae</taxon>
        <taxon>Dermatophagoides</taxon>
    </lineage>
</organism>
<dbReference type="AlphaFoldDB" id="A0A6P6XV64"/>
<dbReference type="InParanoid" id="A0A6P6XV64"/>
<protein>
    <submittedName>
        <fullName evidence="7">Poly(A) RNA polymerase, mitochondrial-like isoform X1</fullName>
    </submittedName>
</protein>
<comment type="cofactor">
    <cofactor evidence="2">
        <name>Mg(2+)</name>
        <dbReference type="ChEBI" id="CHEBI:18420"/>
    </cofactor>
</comment>
<accession>A0A6P6XV64</accession>
<dbReference type="SUPFAM" id="SSF81631">
    <property type="entry name" value="PAP/OAS1 substrate-binding domain"/>
    <property type="match status" value="1"/>
</dbReference>
<proteinExistence type="predicted"/>
<dbReference type="InterPro" id="IPR054708">
    <property type="entry name" value="MTPAP-like_central"/>
</dbReference>
<evidence type="ECO:0000256" key="1">
    <source>
        <dbReference type="ARBA" id="ARBA00001936"/>
    </source>
</evidence>
<dbReference type="KEGG" id="dpte:113791282"/>
<evidence type="ECO:0000256" key="2">
    <source>
        <dbReference type="ARBA" id="ARBA00001946"/>
    </source>
</evidence>
<dbReference type="PANTHER" id="PTHR12271">
    <property type="entry name" value="POLY A POLYMERASE CID PAP -RELATED"/>
    <property type="match status" value="1"/>
</dbReference>
<dbReference type="InterPro" id="IPR002058">
    <property type="entry name" value="PAP_assoc"/>
</dbReference>
<dbReference type="SUPFAM" id="SSF81301">
    <property type="entry name" value="Nucleotidyltransferase"/>
    <property type="match status" value="1"/>
</dbReference>